<reference evidence="4" key="1">
    <citation type="submission" date="2021-02" db="EMBL/GenBank/DDBJ databases">
        <authorList>
            <person name="Nowell W R."/>
        </authorList>
    </citation>
    <scope>NUCLEOTIDE SEQUENCE</scope>
</reference>
<dbReference type="Proteomes" id="UP000663848">
    <property type="component" value="Unassembled WGS sequence"/>
</dbReference>
<proteinExistence type="predicted"/>
<dbReference type="EMBL" id="CAJOBQ010000841">
    <property type="protein sequence ID" value="CAF4424712.1"/>
    <property type="molecule type" value="Genomic_DNA"/>
</dbReference>
<dbReference type="EMBL" id="CAJOBR010000275">
    <property type="protein sequence ID" value="CAF4489836.1"/>
    <property type="molecule type" value="Genomic_DNA"/>
</dbReference>
<dbReference type="InterPro" id="IPR000477">
    <property type="entry name" value="RT_dom"/>
</dbReference>
<dbReference type="AlphaFoldDB" id="A0A820UTA5"/>
<gene>
    <name evidence="2" type="ORF">GRG538_LOCUS9855</name>
    <name evidence="4" type="ORF">QYT958_LOCUS3758</name>
    <name evidence="3" type="ORF">TSG867_LOCUS14837</name>
</gene>
<evidence type="ECO:0000313" key="3">
    <source>
        <dbReference type="EMBL" id="CAF4424712.1"/>
    </source>
</evidence>
<dbReference type="PANTHER" id="PTHR47510">
    <property type="entry name" value="REVERSE TRANSCRIPTASE DOMAIN-CONTAINING PROTEIN"/>
    <property type="match status" value="1"/>
</dbReference>
<evidence type="ECO:0000313" key="5">
    <source>
        <dbReference type="Proteomes" id="UP000663848"/>
    </source>
</evidence>
<dbReference type="Pfam" id="PF00078">
    <property type="entry name" value="RVT_1"/>
    <property type="match status" value="1"/>
</dbReference>
<evidence type="ECO:0000259" key="1">
    <source>
        <dbReference type="Pfam" id="PF00078"/>
    </source>
</evidence>
<feature type="domain" description="Reverse transcriptase" evidence="1">
    <location>
        <begin position="142"/>
        <end position="227"/>
    </location>
</feature>
<accession>A0A820UTA5</accession>
<dbReference type="PANTHER" id="PTHR47510:SF3">
    <property type="entry name" value="ENDO_EXONUCLEASE_PHOSPHATASE DOMAIN-CONTAINING PROTEIN"/>
    <property type="match status" value="1"/>
</dbReference>
<sequence length="229" mass="26489">MSQKFLRALYNKTKGSRNNLAEQFYLEQFCEHENKQSAVEIEAEIVDRELNQHLQNSKLLFTDIKFIDVNKAILSLRNKNSTGLDDVSNAIIRLLPPPPPPPHLTFITFSFYFMLQNVHFPRRWLVAKMILLSKTKTSIVHINDTRPISLLPCFSKLYEKLFLTHFHQWIMDNGILPEEQTGFRPGHNMFTRILSIIDQNGQGLALNTATAALFVDFKSAFNQLWIKGL</sequence>
<protein>
    <recommendedName>
        <fullName evidence="1">Reverse transcriptase domain-containing protein</fullName>
    </recommendedName>
</protein>
<dbReference type="Proteomes" id="UP000663862">
    <property type="component" value="Unassembled WGS sequence"/>
</dbReference>
<evidence type="ECO:0000313" key="4">
    <source>
        <dbReference type="EMBL" id="CAF4489836.1"/>
    </source>
</evidence>
<dbReference type="EMBL" id="CAJNYT010001170">
    <property type="protein sequence ID" value="CAF3399164.1"/>
    <property type="molecule type" value="Genomic_DNA"/>
</dbReference>
<dbReference type="Proteomes" id="UP000663872">
    <property type="component" value="Unassembled WGS sequence"/>
</dbReference>
<name>A0A820UTA5_9BILA</name>
<comment type="caution">
    <text evidence="4">The sequence shown here is derived from an EMBL/GenBank/DDBJ whole genome shotgun (WGS) entry which is preliminary data.</text>
</comment>
<organism evidence="4 5">
    <name type="scientific">Rotaria socialis</name>
    <dbReference type="NCBI Taxonomy" id="392032"/>
    <lineage>
        <taxon>Eukaryota</taxon>
        <taxon>Metazoa</taxon>
        <taxon>Spiralia</taxon>
        <taxon>Gnathifera</taxon>
        <taxon>Rotifera</taxon>
        <taxon>Eurotatoria</taxon>
        <taxon>Bdelloidea</taxon>
        <taxon>Philodinida</taxon>
        <taxon>Philodinidae</taxon>
        <taxon>Rotaria</taxon>
    </lineage>
</organism>
<evidence type="ECO:0000313" key="2">
    <source>
        <dbReference type="EMBL" id="CAF3399164.1"/>
    </source>
</evidence>